<comment type="caution">
    <text evidence="1">The sequence shown here is derived from an EMBL/GenBank/DDBJ whole genome shotgun (WGS) entry which is preliminary data.</text>
</comment>
<sequence>MRIQIDMRPTAVSVEFDPKAGAEQKNMHAASWCPANSENRQFPAIAPAIGIGWHASDDGQSVRRK</sequence>
<evidence type="ECO:0000313" key="1">
    <source>
        <dbReference type="EMBL" id="MCB8874464.1"/>
    </source>
</evidence>
<protein>
    <submittedName>
        <fullName evidence="1">Uncharacterized protein</fullName>
    </submittedName>
</protein>
<dbReference type="Proteomes" id="UP000708298">
    <property type="component" value="Unassembled WGS sequence"/>
</dbReference>
<organism evidence="1 2">
    <name type="scientific">Acidisoma silvae</name>
    <dbReference type="NCBI Taxonomy" id="2802396"/>
    <lineage>
        <taxon>Bacteria</taxon>
        <taxon>Pseudomonadati</taxon>
        <taxon>Pseudomonadota</taxon>
        <taxon>Alphaproteobacteria</taxon>
        <taxon>Acetobacterales</taxon>
        <taxon>Acidocellaceae</taxon>
        <taxon>Acidisoma</taxon>
    </lineage>
</organism>
<name>A0A963YPZ7_9PROT</name>
<evidence type="ECO:0000313" key="2">
    <source>
        <dbReference type="Proteomes" id="UP000708298"/>
    </source>
</evidence>
<dbReference type="AlphaFoldDB" id="A0A963YPZ7"/>
<reference evidence="1" key="2">
    <citation type="submission" date="2021-01" db="EMBL/GenBank/DDBJ databases">
        <authorList>
            <person name="Mieszkin S."/>
            <person name="Pouder E."/>
            <person name="Alain K."/>
        </authorList>
    </citation>
    <scope>NUCLEOTIDE SEQUENCE</scope>
    <source>
        <strain evidence="1">HW T2.11</strain>
    </source>
</reference>
<dbReference type="EMBL" id="JAESVB010000002">
    <property type="protein sequence ID" value="MCB8874464.1"/>
    <property type="molecule type" value="Genomic_DNA"/>
</dbReference>
<dbReference type="RefSeq" id="WP_227320142.1">
    <property type="nucleotide sequence ID" value="NZ_JAESVB010000002.1"/>
</dbReference>
<reference evidence="1" key="1">
    <citation type="journal article" date="2021" name="Microorganisms">
        <title>Acidisoma silvae sp. nov. and Acidisomacellulosilytica sp. nov., Two Acidophilic Bacteria Isolated from Decaying Wood, Hydrolyzing Cellulose and Producing Poly-3-hydroxybutyrate.</title>
        <authorList>
            <person name="Mieszkin S."/>
            <person name="Pouder E."/>
            <person name="Uroz S."/>
            <person name="Simon-Colin C."/>
            <person name="Alain K."/>
        </authorList>
    </citation>
    <scope>NUCLEOTIDE SEQUENCE</scope>
    <source>
        <strain evidence="1">HW T2.11</strain>
    </source>
</reference>
<gene>
    <name evidence="1" type="ORF">ASILVAE211_04645</name>
</gene>
<accession>A0A963YPZ7</accession>
<proteinExistence type="predicted"/>
<keyword evidence="2" id="KW-1185">Reference proteome</keyword>